<protein>
    <submittedName>
        <fullName evidence="3">Alpha/beta-hydrolase</fullName>
    </submittedName>
</protein>
<dbReference type="PANTHER" id="PTHR46023">
    <property type="entry name" value="LIPASE CLASS 3 PROTEIN-LIKE"/>
    <property type="match status" value="1"/>
</dbReference>
<dbReference type="Pfam" id="PF01764">
    <property type="entry name" value="Lipase_3"/>
    <property type="match status" value="1"/>
</dbReference>
<dbReference type="InterPro" id="IPR029058">
    <property type="entry name" value="AB_hydrolase_fold"/>
</dbReference>
<reference evidence="3" key="1">
    <citation type="journal article" date="2020" name="Stud. Mycol.">
        <title>101 Dothideomycetes genomes: a test case for predicting lifestyles and emergence of pathogens.</title>
        <authorList>
            <person name="Haridas S."/>
            <person name="Albert R."/>
            <person name="Binder M."/>
            <person name="Bloem J."/>
            <person name="Labutti K."/>
            <person name="Salamov A."/>
            <person name="Andreopoulos B."/>
            <person name="Baker S."/>
            <person name="Barry K."/>
            <person name="Bills G."/>
            <person name="Bluhm B."/>
            <person name="Cannon C."/>
            <person name="Castanera R."/>
            <person name="Culley D."/>
            <person name="Daum C."/>
            <person name="Ezra D."/>
            <person name="Gonzalez J."/>
            <person name="Henrissat B."/>
            <person name="Kuo A."/>
            <person name="Liang C."/>
            <person name="Lipzen A."/>
            <person name="Lutzoni F."/>
            <person name="Magnuson J."/>
            <person name="Mondo S."/>
            <person name="Nolan M."/>
            <person name="Ohm R."/>
            <person name="Pangilinan J."/>
            <person name="Park H.-J."/>
            <person name="Ramirez L."/>
            <person name="Alfaro M."/>
            <person name="Sun H."/>
            <person name="Tritt A."/>
            <person name="Yoshinaga Y."/>
            <person name="Zwiers L.-H."/>
            <person name="Turgeon B."/>
            <person name="Goodwin S."/>
            <person name="Spatafora J."/>
            <person name="Crous P."/>
            <person name="Grigoriev I."/>
        </authorList>
    </citation>
    <scope>NUCLEOTIDE SEQUENCE</scope>
    <source>
        <strain evidence="3">CBS 113979</strain>
    </source>
</reference>
<dbReference type="GO" id="GO:0006629">
    <property type="term" value="P:lipid metabolic process"/>
    <property type="evidence" value="ECO:0007669"/>
    <property type="project" value="InterPro"/>
</dbReference>
<feature type="region of interest" description="Disordered" evidence="1">
    <location>
        <begin position="353"/>
        <end position="387"/>
    </location>
</feature>
<evidence type="ECO:0000256" key="1">
    <source>
        <dbReference type="SAM" id="MobiDB-lite"/>
    </source>
</evidence>
<dbReference type="Gene3D" id="3.40.50.1820">
    <property type="entry name" value="alpha/beta hydrolase"/>
    <property type="match status" value="1"/>
</dbReference>
<gene>
    <name evidence="3" type="ORF">K402DRAFT_329575</name>
</gene>
<proteinExistence type="predicted"/>
<sequence length="472" mass="51204">MSSSYGAFRDQLSSKLDLVLTCIDGERFSGEEKDLVISQPPPYSSSSDLDRSKSPTRPTTRPSTSSGASALTNHFAKVWLYSNSRLPPYLPPFKVYLPTWPLLCLAAKSSEAAYSRPGGTEESSDYIPANIRTGTKAMVVKSLSNDDTNTIVLAIRGSQTFSDWAVNYRSAPVAPDGFLDDDGNLCHCGFLSVARSMILPITERLRQLLSNHPSRAHCFSLLITGHSAGGAVAQLLYAHMLSTRNNVSSELKDMTGFFRHVHCVTFGAPPVSLLPLRKPGVTVDRHGVEKESRESRKSLFFSFVNEGDPVARADKAVVASLLKLYASPPPGSSCATFNSKISALSSMTNLASTAAKPSKWSRRPKTEKPSSWPGASSSTSTASSVALPKWSTPPGALSLAGKIIVLRERRKPSAKTTKHRNVVLNGSEDVEALLVDDSMLREMVFGDPVVHMMKLYRTRIEELATRAVMGGH</sequence>
<dbReference type="CDD" id="cd00519">
    <property type="entry name" value="Lipase_3"/>
    <property type="match status" value="1"/>
</dbReference>
<name>A0A6G1H4J4_9PEZI</name>
<dbReference type="PANTHER" id="PTHR46023:SF6">
    <property type="entry name" value="LIPASE CLASS 3 FAMILY PROTEIN"/>
    <property type="match status" value="1"/>
</dbReference>
<evidence type="ECO:0000313" key="4">
    <source>
        <dbReference type="Proteomes" id="UP000800041"/>
    </source>
</evidence>
<feature type="region of interest" description="Disordered" evidence="1">
    <location>
        <begin position="33"/>
        <end position="68"/>
    </location>
</feature>
<keyword evidence="4" id="KW-1185">Reference proteome</keyword>
<dbReference type="GO" id="GO:0016787">
    <property type="term" value="F:hydrolase activity"/>
    <property type="evidence" value="ECO:0007669"/>
    <property type="project" value="UniProtKB-KW"/>
</dbReference>
<dbReference type="EMBL" id="ML977150">
    <property type="protein sequence ID" value="KAF1987977.1"/>
    <property type="molecule type" value="Genomic_DNA"/>
</dbReference>
<organism evidence="3 4">
    <name type="scientific">Aulographum hederae CBS 113979</name>
    <dbReference type="NCBI Taxonomy" id="1176131"/>
    <lineage>
        <taxon>Eukaryota</taxon>
        <taxon>Fungi</taxon>
        <taxon>Dikarya</taxon>
        <taxon>Ascomycota</taxon>
        <taxon>Pezizomycotina</taxon>
        <taxon>Dothideomycetes</taxon>
        <taxon>Pleosporomycetidae</taxon>
        <taxon>Aulographales</taxon>
        <taxon>Aulographaceae</taxon>
    </lineage>
</organism>
<dbReference type="AlphaFoldDB" id="A0A6G1H4J4"/>
<feature type="compositionally biased region" description="Low complexity" evidence="1">
    <location>
        <begin position="55"/>
        <end position="66"/>
    </location>
</feature>
<dbReference type="SUPFAM" id="SSF53474">
    <property type="entry name" value="alpha/beta-Hydrolases"/>
    <property type="match status" value="1"/>
</dbReference>
<evidence type="ECO:0000259" key="2">
    <source>
        <dbReference type="Pfam" id="PF01764"/>
    </source>
</evidence>
<feature type="domain" description="Fungal lipase-type" evidence="2">
    <location>
        <begin position="152"/>
        <end position="313"/>
    </location>
</feature>
<evidence type="ECO:0000313" key="3">
    <source>
        <dbReference type="EMBL" id="KAF1987977.1"/>
    </source>
</evidence>
<accession>A0A6G1H4J4</accession>
<dbReference type="Proteomes" id="UP000800041">
    <property type="component" value="Unassembled WGS sequence"/>
</dbReference>
<dbReference type="InterPro" id="IPR002921">
    <property type="entry name" value="Fungal_lipase-type"/>
</dbReference>
<dbReference type="OrthoDB" id="438440at2759"/>
<feature type="compositionally biased region" description="Low complexity" evidence="1">
    <location>
        <begin position="369"/>
        <end position="384"/>
    </location>
</feature>
<keyword evidence="3" id="KW-0378">Hydrolase</keyword>